<dbReference type="PANTHER" id="PTHR30634">
    <property type="entry name" value="OUTER MEMBRANE LOLAB LIPOPROTEIN INSERTION APPARATUS"/>
    <property type="match status" value="1"/>
</dbReference>
<dbReference type="Gene3D" id="3.40.50.410">
    <property type="entry name" value="von Willebrand factor, type A domain"/>
    <property type="match status" value="1"/>
</dbReference>
<dbReference type="SMART" id="SM00327">
    <property type="entry name" value="VWA"/>
    <property type="match status" value="1"/>
</dbReference>
<dbReference type="PANTHER" id="PTHR30634:SF16">
    <property type="entry name" value="OUTER-MEMBRANE LIPOPROTEIN LOLB"/>
    <property type="match status" value="1"/>
</dbReference>
<dbReference type="Proteomes" id="UP001241110">
    <property type="component" value="Unassembled WGS sequence"/>
</dbReference>
<dbReference type="EMBL" id="JASJOS010000003">
    <property type="protein sequence ID" value="MDJ1480439.1"/>
    <property type="molecule type" value="Genomic_DNA"/>
</dbReference>
<dbReference type="RefSeq" id="WP_313977116.1">
    <property type="nucleotide sequence ID" value="NZ_JASJOS010000003.1"/>
</dbReference>
<feature type="domain" description="VWFA" evidence="1">
    <location>
        <begin position="213"/>
        <end position="372"/>
    </location>
</feature>
<dbReference type="CDD" id="cd01462">
    <property type="entry name" value="VWA_YIEM_type"/>
    <property type="match status" value="1"/>
</dbReference>
<gene>
    <name evidence="2" type="ORF">QNI16_08085</name>
</gene>
<reference evidence="2" key="1">
    <citation type="submission" date="2023-05" db="EMBL/GenBank/DDBJ databases">
        <authorList>
            <person name="Zhang X."/>
        </authorList>
    </citation>
    <scope>NUCLEOTIDE SEQUENCE</scope>
    <source>
        <strain evidence="2">YF14B1</strain>
    </source>
</reference>
<evidence type="ECO:0000313" key="3">
    <source>
        <dbReference type="Proteomes" id="UP001241110"/>
    </source>
</evidence>
<evidence type="ECO:0000313" key="2">
    <source>
        <dbReference type="EMBL" id="MDJ1480439.1"/>
    </source>
</evidence>
<dbReference type="InterPro" id="IPR036465">
    <property type="entry name" value="vWFA_dom_sf"/>
</dbReference>
<accession>A0AAE3U891</accession>
<name>A0AAE3U891_9BACT</name>
<dbReference type="SUPFAM" id="SSF53300">
    <property type="entry name" value="vWA-like"/>
    <property type="match status" value="1"/>
</dbReference>
<dbReference type="Pfam" id="PF05762">
    <property type="entry name" value="VWA_CoxE"/>
    <property type="match status" value="1"/>
</dbReference>
<proteinExistence type="predicted"/>
<protein>
    <submittedName>
        <fullName evidence="2">VWA domain-containing protein</fullName>
    </submittedName>
</protein>
<dbReference type="InterPro" id="IPR050458">
    <property type="entry name" value="LolB"/>
</dbReference>
<organism evidence="2 3">
    <name type="scientific">Xanthocytophaga flava</name>
    <dbReference type="NCBI Taxonomy" id="3048013"/>
    <lineage>
        <taxon>Bacteria</taxon>
        <taxon>Pseudomonadati</taxon>
        <taxon>Bacteroidota</taxon>
        <taxon>Cytophagia</taxon>
        <taxon>Cytophagales</taxon>
        <taxon>Rhodocytophagaceae</taxon>
        <taxon>Xanthocytophaga</taxon>
    </lineage>
</organism>
<dbReference type="InterPro" id="IPR002035">
    <property type="entry name" value="VWF_A"/>
</dbReference>
<sequence length="397" mass="44079">MQQHEETLKRWRLMLGGEDADGTGAQLEGELAQMDAALGALYEFERKGKFQYGEKSKQGGSEGSNPSVARWLGDIRKYFPQSVVQVMQNDALKNESLKQKMMLEPEILEQANPDVHLVATLMELGKLIPSKTKDTARRVVQKVVDELLEKLAQNTIQAIQGAINRSVKNRRPRYNEIDWNTTIRKNLKHYQEDYKTIIPEVRIGYGRKTKKSLRDIVLCIDQSGSMGTSVVYSGIFGAVMASLPSVSTKMVVFDTAVADLTEDLKDPVDLLFGVQLGGGTDINKALGYCQEIITKPNDTILVLITDLYEGGNEQQMRRKIEEIVNSGVQVVCLLALDDQGAPSYDHGNAKFLATHEVPVFACTPDMFPDLMAAAISKQDLNQWAGDRDIVLKGTKGQ</sequence>
<dbReference type="InterPro" id="IPR008912">
    <property type="entry name" value="Uncharacterised_CoxE"/>
</dbReference>
<comment type="caution">
    <text evidence="2">The sequence shown here is derived from an EMBL/GenBank/DDBJ whole genome shotgun (WGS) entry which is preliminary data.</text>
</comment>
<dbReference type="AlphaFoldDB" id="A0AAE3U891"/>
<evidence type="ECO:0000259" key="1">
    <source>
        <dbReference type="SMART" id="SM00327"/>
    </source>
</evidence>